<evidence type="ECO:0000256" key="5">
    <source>
        <dbReference type="ARBA" id="ARBA00023136"/>
    </source>
</evidence>
<comment type="subcellular location">
    <subcellularLocation>
        <location evidence="1">Cell inner membrane</location>
        <topology evidence="1">Multi-pass membrane protein</topology>
    </subcellularLocation>
</comment>
<keyword evidence="5 6" id="KW-0472">Membrane</keyword>
<feature type="transmembrane region" description="Helical" evidence="6">
    <location>
        <begin position="233"/>
        <end position="259"/>
    </location>
</feature>
<feature type="transmembrane region" description="Helical" evidence="6">
    <location>
        <begin position="40"/>
        <end position="59"/>
    </location>
</feature>
<dbReference type="GO" id="GO:0015658">
    <property type="term" value="F:branched-chain amino acid transmembrane transporter activity"/>
    <property type="evidence" value="ECO:0007669"/>
    <property type="project" value="InterPro"/>
</dbReference>
<dbReference type="STRING" id="233100.SAMN05216526_1741"/>
<reference evidence="7 8" key="1">
    <citation type="submission" date="2017-01" db="EMBL/GenBank/DDBJ databases">
        <authorList>
            <person name="Mah S.A."/>
            <person name="Swanson W.J."/>
            <person name="Moy G.W."/>
            <person name="Vacquier V.D."/>
        </authorList>
    </citation>
    <scope>NUCLEOTIDE SEQUENCE [LARGE SCALE GENOMIC DNA]</scope>
    <source>
        <strain evidence="7 8">M9</strain>
    </source>
</reference>
<dbReference type="NCBIfam" id="TIGR03408">
    <property type="entry name" value="urea_trans_UrtC"/>
    <property type="match status" value="1"/>
</dbReference>
<dbReference type="Pfam" id="PF02653">
    <property type="entry name" value="BPD_transp_2"/>
    <property type="match status" value="1"/>
</dbReference>
<feature type="transmembrane region" description="Helical" evidence="6">
    <location>
        <begin position="315"/>
        <end position="343"/>
    </location>
</feature>
<proteinExistence type="predicted"/>
<dbReference type="InterPro" id="IPR001851">
    <property type="entry name" value="ABC_transp_permease"/>
</dbReference>
<dbReference type="RefSeq" id="WP_076756135.1">
    <property type="nucleotide sequence ID" value="NZ_CP023018.1"/>
</dbReference>
<evidence type="ECO:0000256" key="3">
    <source>
        <dbReference type="ARBA" id="ARBA00022692"/>
    </source>
</evidence>
<dbReference type="AlphaFoldDB" id="A0A1R3W9F7"/>
<dbReference type="OrthoDB" id="9034298at2"/>
<keyword evidence="2" id="KW-1003">Cell membrane</keyword>
<dbReference type="PANTHER" id="PTHR30482:SF4">
    <property type="entry name" value="SLR1201 PROTEIN"/>
    <property type="match status" value="1"/>
</dbReference>
<evidence type="ECO:0000256" key="1">
    <source>
        <dbReference type="ARBA" id="ARBA00004429"/>
    </source>
</evidence>
<feature type="transmembrane region" description="Helical" evidence="6">
    <location>
        <begin position="291"/>
        <end position="309"/>
    </location>
</feature>
<evidence type="ECO:0000313" key="7">
    <source>
        <dbReference type="EMBL" id="SIT72817.1"/>
    </source>
</evidence>
<dbReference type="PANTHER" id="PTHR30482">
    <property type="entry name" value="HIGH-AFFINITY BRANCHED-CHAIN AMINO ACID TRANSPORT SYSTEM PERMEASE"/>
    <property type="match status" value="1"/>
</dbReference>
<feature type="transmembrane region" description="Helical" evidence="6">
    <location>
        <begin position="140"/>
        <end position="163"/>
    </location>
</feature>
<evidence type="ECO:0000256" key="2">
    <source>
        <dbReference type="ARBA" id="ARBA00022475"/>
    </source>
</evidence>
<evidence type="ECO:0000256" key="6">
    <source>
        <dbReference type="SAM" id="Phobius"/>
    </source>
</evidence>
<sequence>MNRNFSIDLIGYAAFVVFILLLAPLYLSFDGFELNTFARYLVLGMVAMAVALSWGYAGILNLGQGATFGLGAYIMAMHLKLKASVGLPGGMPDFMGWTNVPQLPWFWMPFHSLTFTLIAGLVIPALVAGTIGSFMFRGRITGVFVAIITLAFLVAIQLVFVGYQMYTGGENGITGLAPLVLFGWTADNYSVSFYYFVAACLITALSLSLLVVRSKVGLILRAIKENPDRVRFFGYQVSTYETLAFSVSAMIAGWAGMLYVLVLEFASPTYMGLAFSLAVVIWVAVGGRNSLVAAALGGIIVNMMEGRLSDLFADVWLLILGALFILVVLFMPNGLLGVFQGLVSRLRRAGKSRPAETGGAGQ</sequence>
<dbReference type="InterPro" id="IPR043428">
    <property type="entry name" value="LivM-like"/>
</dbReference>
<keyword evidence="4 6" id="KW-1133">Transmembrane helix</keyword>
<feature type="transmembrane region" description="Helical" evidence="6">
    <location>
        <begin position="193"/>
        <end position="212"/>
    </location>
</feature>
<dbReference type="InterPro" id="IPR017778">
    <property type="entry name" value="ABC_transptr_urea_perm_UrtC"/>
</dbReference>
<feature type="transmembrane region" description="Helical" evidence="6">
    <location>
        <begin position="105"/>
        <end position="128"/>
    </location>
</feature>
<organism evidence="7 8">
    <name type="scientific">Ectothiorhodosinus mongolicus</name>
    <dbReference type="NCBI Taxonomy" id="233100"/>
    <lineage>
        <taxon>Bacteria</taxon>
        <taxon>Pseudomonadati</taxon>
        <taxon>Pseudomonadota</taxon>
        <taxon>Gammaproteobacteria</taxon>
        <taxon>Chromatiales</taxon>
        <taxon>Ectothiorhodospiraceae</taxon>
        <taxon>Ectothiorhodosinus</taxon>
    </lineage>
</organism>
<accession>A0A1R3W9F7</accession>
<dbReference type="EMBL" id="FTPK01000003">
    <property type="protein sequence ID" value="SIT72817.1"/>
    <property type="molecule type" value="Genomic_DNA"/>
</dbReference>
<feature type="transmembrane region" description="Helical" evidence="6">
    <location>
        <begin position="66"/>
        <end position="85"/>
    </location>
</feature>
<evidence type="ECO:0000256" key="4">
    <source>
        <dbReference type="ARBA" id="ARBA00022989"/>
    </source>
</evidence>
<keyword evidence="3 6" id="KW-0812">Transmembrane</keyword>
<protein>
    <submittedName>
        <fullName evidence="7">Amino acid/amide ABC transporter membrane protein 2, HAAT family</fullName>
    </submittedName>
</protein>
<evidence type="ECO:0000313" key="8">
    <source>
        <dbReference type="Proteomes" id="UP000223759"/>
    </source>
</evidence>
<dbReference type="Proteomes" id="UP000223759">
    <property type="component" value="Unassembled WGS sequence"/>
</dbReference>
<feature type="transmembrane region" description="Helical" evidence="6">
    <location>
        <begin position="9"/>
        <end position="28"/>
    </location>
</feature>
<keyword evidence="8" id="KW-1185">Reference proteome</keyword>
<gene>
    <name evidence="7" type="ORF">SAMN05216526_1741</name>
</gene>
<name>A0A1R3W9F7_9GAMM</name>
<dbReference type="CDD" id="cd06581">
    <property type="entry name" value="TM_PBP1_LivM_like"/>
    <property type="match status" value="1"/>
</dbReference>
<dbReference type="GO" id="GO:0005886">
    <property type="term" value="C:plasma membrane"/>
    <property type="evidence" value="ECO:0007669"/>
    <property type="project" value="UniProtKB-SubCell"/>
</dbReference>